<sequence>MVRAADGAGDWCRSIGLLAALLGVQRRLEVHDLDRVRFGPKPSFVADLGAVYHTGDVAEVAKRIRLDVVIEATGVGQVVFDCIAGTATCGVVCLTGVSPKGRPLALADAGWLPRLITRRIRLERFADAFDAHPEDVKAVLTLSGRPLCMRRVVVGTATEDRAVVGAIAEDREGSLGAGGLAVRSHEEGTEHCGDGQRERGQDWSWSWSWSW</sequence>
<keyword evidence="8" id="KW-1185">Reference proteome</keyword>
<proteinExistence type="predicted"/>
<dbReference type="Gene3D" id="3.40.50.720">
    <property type="entry name" value="NAD(P)-binding Rossmann-like Domain"/>
    <property type="match status" value="1"/>
</dbReference>
<evidence type="ECO:0000256" key="2">
    <source>
        <dbReference type="ARBA" id="ARBA00022723"/>
    </source>
</evidence>
<evidence type="ECO:0000256" key="5">
    <source>
        <dbReference type="SAM" id="MobiDB-lite"/>
    </source>
</evidence>
<feature type="region of interest" description="Disordered" evidence="5">
    <location>
        <begin position="185"/>
        <end position="211"/>
    </location>
</feature>
<protein>
    <recommendedName>
        <fullName evidence="6">Glucose dehydrogenase C-terminal domain-containing protein</fullName>
    </recommendedName>
</protein>
<evidence type="ECO:0000259" key="6">
    <source>
        <dbReference type="Pfam" id="PF16912"/>
    </source>
</evidence>
<evidence type="ECO:0000256" key="3">
    <source>
        <dbReference type="ARBA" id="ARBA00022833"/>
    </source>
</evidence>
<dbReference type="Proteomes" id="UP001500393">
    <property type="component" value="Unassembled WGS sequence"/>
</dbReference>
<evidence type="ECO:0000256" key="1">
    <source>
        <dbReference type="ARBA" id="ARBA00001947"/>
    </source>
</evidence>
<accession>A0ABN2DPR0</accession>
<keyword evidence="2" id="KW-0479">Metal-binding</keyword>
<evidence type="ECO:0000256" key="4">
    <source>
        <dbReference type="ARBA" id="ARBA00023002"/>
    </source>
</evidence>
<feature type="domain" description="Glucose dehydrogenase C-terminal" evidence="6">
    <location>
        <begin position="14"/>
        <end position="99"/>
    </location>
</feature>
<keyword evidence="4" id="KW-0560">Oxidoreductase</keyword>
<comment type="caution">
    <text evidence="7">The sequence shown here is derived from an EMBL/GenBank/DDBJ whole genome shotgun (WGS) entry which is preliminary data.</text>
</comment>
<organism evidence="7 8">
    <name type="scientific">Kribbella sancticallisti</name>
    <dbReference type="NCBI Taxonomy" id="460087"/>
    <lineage>
        <taxon>Bacteria</taxon>
        <taxon>Bacillati</taxon>
        <taxon>Actinomycetota</taxon>
        <taxon>Actinomycetes</taxon>
        <taxon>Propionibacteriales</taxon>
        <taxon>Kribbellaceae</taxon>
        <taxon>Kribbella</taxon>
    </lineage>
</organism>
<evidence type="ECO:0000313" key="7">
    <source>
        <dbReference type="EMBL" id="GAA1580459.1"/>
    </source>
</evidence>
<dbReference type="InterPro" id="IPR031640">
    <property type="entry name" value="Glu_dehyd_C"/>
</dbReference>
<dbReference type="EMBL" id="BAAAOS010000020">
    <property type="protein sequence ID" value="GAA1580459.1"/>
    <property type="molecule type" value="Genomic_DNA"/>
</dbReference>
<dbReference type="Pfam" id="PF16912">
    <property type="entry name" value="Glu_dehyd_C"/>
    <property type="match status" value="1"/>
</dbReference>
<gene>
    <name evidence="7" type="ORF">GCM10009789_37870</name>
</gene>
<evidence type="ECO:0000313" key="8">
    <source>
        <dbReference type="Proteomes" id="UP001500393"/>
    </source>
</evidence>
<keyword evidence="3" id="KW-0862">Zinc</keyword>
<name>A0ABN2DPR0_9ACTN</name>
<comment type="cofactor">
    <cofactor evidence="1">
        <name>Zn(2+)</name>
        <dbReference type="ChEBI" id="CHEBI:29105"/>
    </cofactor>
</comment>
<feature type="compositionally biased region" description="Basic and acidic residues" evidence="5">
    <location>
        <begin position="185"/>
        <end position="201"/>
    </location>
</feature>
<reference evidence="7 8" key="1">
    <citation type="journal article" date="2019" name="Int. J. Syst. Evol. Microbiol.">
        <title>The Global Catalogue of Microorganisms (GCM) 10K type strain sequencing project: providing services to taxonomists for standard genome sequencing and annotation.</title>
        <authorList>
            <consortium name="The Broad Institute Genomics Platform"/>
            <consortium name="The Broad Institute Genome Sequencing Center for Infectious Disease"/>
            <person name="Wu L."/>
            <person name="Ma J."/>
        </authorList>
    </citation>
    <scope>NUCLEOTIDE SEQUENCE [LARGE SCALE GENOMIC DNA]</scope>
    <source>
        <strain evidence="7 8">JCM 14969</strain>
    </source>
</reference>